<evidence type="ECO:0000313" key="5">
    <source>
        <dbReference type="Proteomes" id="UP000244892"/>
    </source>
</evidence>
<dbReference type="RefSeq" id="WP_109036868.1">
    <property type="nucleotide sequence ID" value="NZ_CP029210.1"/>
</dbReference>
<dbReference type="GO" id="GO:0031167">
    <property type="term" value="P:rRNA methylation"/>
    <property type="evidence" value="ECO:0007669"/>
    <property type="project" value="InterPro"/>
</dbReference>
<sequence length="236" mass="25377">MSSPRSSSRSGPRSARAGAAGADSPTAKGARSDAGRRAAEKVASGAPQEVRIIGGQWRRTPLPVPVSSGLRPTPARVRETLFNWLGQDLQGWRVLDAYAGSGALGWEAASRGADEVVMLEREPALVRGLQAVKTRLQARQVHIHQTDALTWMSQPAQAGRFDAVFLDPPFDGQAFDRALAAARGCVPEGGWIYLEASCAFEARPGLALHRRDRAGAVHFHLFRRVEEDGRAHALSA</sequence>
<organism evidence="4 5">
    <name type="scientific">Aquabacterium olei</name>
    <dbReference type="NCBI Taxonomy" id="1296669"/>
    <lineage>
        <taxon>Bacteria</taxon>
        <taxon>Pseudomonadati</taxon>
        <taxon>Pseudomonadota</taxon>
        <taxon>Betaproteobacteria</taxon>
        <taxon>Burkholderiales</taxon>
        <taxon>Aquabacterium</taxon>
    </lineage>
</organism>
<dbReference type="OrthoDB" id="9803017at2"/>
<dbReference type="Proteomes" id="UP000244892">
    <property type="component" value="Chromosome"/>
</dbReference>
<evidence type="ECO:0000256" key="1">
    <source>
        <dbReference type="ARBA" id="ARBA00022603"/>
    </source>
</evidence>
<feature type="region of interest" description="Disordered" evidence="3">
    <location>
        <begin position="1"/>
        <end position="54"/>
    </location>
</feature>
<dbReference type="SUPFAM" id="SSF53335">
    <property type="entry name" value="S-adenosyl-L-methionine-dependent methyltransferases"/>
    <property type="match status" value="1"/>
</dbReference>
<keyword evidence="2 4" id="KW-0808">Transferase</keyword>
<dbReference type="NCBIfam" id="TIGR00095">
    <property type="entry name" value="16S rRNA (guanine(966)-N(2))-methyltransferase RsmD"/>
    <property type="match status" value="1"/>
</dbReference>
<feature type="compositionally biased region" description="Basic and acidic residues" evidence="3">
    <location>
        <begin position="30"/>
        <end position="40"/>
    </location>
</feature>
<keyword evidence="5" id="KW-1185">Reference proteome</keyword>
<dbReference type="PANTHER" id="PTHR43542">
    <property type="entry name" value="METHYLTRANSFERASE"/>
    <property type="match status" value="1"/>
</dbReference>
<dbReference type="InterPro" id="IPR029063">
    <property type="entry name" value="SAM-dependent_MTases_sf"/>
</dbReference>
<dbReference type="InterPro" id="IPR004398">
    <property type="entry name" value="RNA_MeTrfase_RsmD"/>
</dbReference>
<dbReference type="GO" id="GO:0008168">
    <property type="term" value="F:methyltransferase activity"/>
    <property type="evidence" value="ECO:0007669"/>
    <property type="project" value="UniProtKB-KW"/>
</dbReference>
<accession>A0A2U8FS20</accession>
<dbReference type="KEGG" id="aon:DEH84_10855"/>
<gene>
    <name evidence="4" type="primary">rsmD</name>
    <name evidence="4" type="ORF">DEH84_10855</name>
</gene>
<keyword evidence="1 4" id="KW-0489">Methyltransferase</keyword>
<reference evidence="4 5" key="1">
    <citation type="submission" date="2018-05" db="EMBL/GenBank/DDBJ databases">
        <title>complete genome sequence of Aquabacterium olei NBRC 110486.</title>
        <authorList>
            <person name="Tang B."/>
            <person name="Chang J."/>
            <person name="Zhang L."/>
            <person name="Yang H."/>
        </authorList>
    </citation>
    <scope>NUCLEOTIDE SEQUENCE [LARGE SCALE GENOMIC DNA]</scope>
    <source>
        <strain evidence="4 5">NBRC 110486</strain>
    </source>
</reference>
<evidence type="ECO:0000256" key="3">
    <source>
        <dbReference type="SAM" id="MobiDB-lite"/>
    </source>
</evidence>
<dbReference type="CDD" id="cd02440">
    <property type="entry name" value="AdoMet_MTases"/>
    <property type="match status" value="1"/>
</dbReference>
<evidence type="ECO:0000256" key="2">
    <source>
        <dbReference type="ARBA" id="ARBA00022679"/>
    </source>
</evidence>
<dbReference type="PANTHER" id="PTHR43542:SF1">
    <property type="entry name" value="METHYLTRANSFERASE"/>
    <property type="match status" value="1"/>
</dbReference>
<proteinExistence type="predicted"/>
<dbReference type="Pfam" id="PF03602">
    <property type="entry name" value="Cons_hypoth95"/>
    <property type="match status" value="1"/>
</dbReference>
<evidence type="ECO:0000313" key="4">
    <source>
        <dbReference type="EMBL" id="AWI53871.1"/>
    </source>
</evidence>
<name>A0A2U8FS20_9BURK</name>
<feature type="compositionally biased region" description="Low complexity" evidence="3">
    <location>
        <begin position="1"/>
        <end position="25"/>
    </location>
</feature>
<dbReference type="EMBL" id="CP029210">
    <property type="protein sequence ID" value="AWI53871.1"/>
    <property type="molecule type" value="Genomic_DNA"/>
</dbReference>
<dbReference type="Gene3D" id="3.40.50.150">
    <property type="entry name" value="Vaccinia Virus protein VP39"/>
    <property type="match status" value="1"/>
</dbReference>
<protein>
    <submittedName>
        <fullName evidence="4">16S rRNA (Guanine(966)-N(2))-methyltransferase RsmD</fullName>
    </submittedName>
</protein>
<dbReference type="AlphaFoldDB" id="A0A2U8FS20"/>